<accession>J3KV26</accession>
<name>J3KV26_ORYBR</name>
<dbReference type="AlphaFoldDB" id="J3KV26"/>
<dbReference type="HOGENOM" id="CLU_1443130_0_0_1"/>
<evidence type="ECO:0000256" key="1">
    <source>
        <dbReference type="SAM" id="MobiDB-lite"/>
    </source>
</evidence>
<keyword evidence="3" id="KW-1185">Reference proteome</keyword>
<feature type="region of interest" description="Disordered" evidence="1">
    <location>
        <begin position="125"/>
        <end position="188"/>
    </location>
</feature>
<evidence type="ECO:0000313" key="3">
    <source>
        <dbReference type="Proteomes" id="UP000006038"/>
    </source>
</evidence>
<dbReference type="Proteomes" id="UP000006038">
    <property type="component" value="Unassembled WGS sequence"/>
</dbReference>
<feature type="compositionally biased region" description="Basic residues" evidence="1">
    <location>
        <begin position="165"/>
        <end position="188"/>
    </location>
</feature>
<dbReference type="EnsemblPlants" id="OB0103G10020.1">
    <property type="protein sequence ID" value="OB0103G10020.1"/>
    <property type="gene ID" value="OB0103G10020"/>
</dbReference>
<feature type="region of interest" description="Disordered" evidence="1">
    <location>
        <begin position="60"/>
        <end position="81"/>
    </location>
</feature>
<organism evidence="2">
    <name type="scientific">Oryza brachyantha</name>
    <name type="common">malo sina</name>
    <dbReference type="NCBI Taxonomy" id="4533"/>
    <lineage>
        <taxon>Eukaryota</taxon>
        <taxon>Viridiplantae</taxon>
        <taxon>Streptophyta</taxon>
        <taxon>Embryophyta</taxon>
        <taxon>Tracheophyta</taxon>
        <taxon>Spermatophyta</taxon>
        <taxon>Magnoliopsida</taxon>
        <taxon>Liliopsida</taxon>
        <taxon>Poales</taxon>
        <taxon>Poaceae</taxon>
        <taxon>BOP clade</taxon>
        <taxon>Oryzoideae</taxon>
        <taxon>Oryzeae</taxon>
        <taxon>Oryzinae</taxon>
        <taxon>Oryza</taxon>
    </lineage>
</organism>
<protein>
    <submittedName>
        <fullName evidence="2">Uncharacterized protein</fullName>
    </submittedName>
</protein>
<sequence>MTSARQRWHGYDDSDGDAHNNAGWGRGAGLTIDELELVVDYTIELALSATMQTQRGQTTASSLAGPEVGNKPNWRAPPIGVSRGRGRWGRLDREWLWGGLRPTRVGRERERVAVDWAAALGQPSVGEREGRHVGGGRGRVGQWPTLLGKKGRRKKEERKKGKERERKKKRRKGKEAKKEKKKTCLQFC</sequence>
<dbReference type="Gramene" id="OB0103G10020.1">
    <property type="protein sequence ID" value="OB0103G10020.1"/>
    <property type="gene ID" value="OB0103G10020"/>
</dbReference>
<evidence type="ECO:0000313" key="2">
    <source>
        <dbReference type="EnsemblPlants" id="OB0103G10020.1"/>
    </source>
</evidence>
<reference evidence="2" key="1">
    <citation type="submission" date="2015-06" db="UniProtKB">
        <authorList>
            <consortium name="EnsemblPlants"/>
        </authorList>
    </citation>
    <scope>IDENTIFICATION</scope>
</reference>
<feature type="compositionally biased region" description="Basic and acidic residues" evidence="1">
    <location>
        <begin position="9"/>
        <end position="18"/>
    </location>
</feature>
<feature type="region of interest" description="Disordered" evidence="1">
    <location>
        <begin position="1"/>
        <end position="21"/>
    </location>
</feature>
<proteinExistence type="predicted"/>